<dbReference type="PANTHER" id="PTHR23335">
    <property type="entry name" value="CALMODULIN-BINDING TRANSCRIPTION ACTIVATOR CAMTA"/>
    <property type="match status" value="1"/>
</dbReference>
<dbReference type="InterPro" id="IPR002110">
    <property type="entry name" value="Ankyrin_rpt"/>
</dbReference>
<dbReference type="Pfam" id="PF01833">
    <property type="entry name" value="TIG"/>
    <property type="match status" value="1"/>
</dbReference>
<feature type="region of interest" description="Disordered" evidence="14">
    <location>
        <begin position="15"/>
        <end position="55"/>
    </location>
</feature>
<dbReference type="GO" id="GO:0005634">
    <property type="term" value="C:nucleus"/>
    <property type="evidence" value="ECO:0007669"/>
    <property type="project" value="UniProtKB-SubCell"/>
</dbReference>
<evidence type="ECO:0000256" key="4">
    <source>
        <dbReference type="ARBA" id="ARBA00022837"/>
    </source>
</evidence>
<evidence type="ECO:0000256" key="13">
    <source>
        <dbReference type="PROSITE-ProRule" id="PRU00023"/>
    </source>
</evidence>
<keyword evidence="17" id="KW-1185">Reference proteome</keyword>
<evidence type="ECO:0000256" key="6">
    <source>
        <dbReference type="ARBA" id="ARBA00023015"/>
    </source>
</evidence>
<comment type="similarity">
    <text evidence="2">Belongs to the CAMTA family.</text>
</comment>
<keyword evidence="7" id="KW-0346">Stress response</keyword>
<evidence type="ECO:0000313" key="16">
    <source>
        <dbReference type="EMBL" id="KAK2969323.1"/>
    </source>
</evidence>
<feature type="compositionally biased region" description="Polar residues" evidence="14">
    <location>
        <begin position="42"/>
        <end position="55"/>
    </location>
</feature>
<dbReference type="SMART" id="SM00015">
    <property type="entry name" value="IQ"/>
    <property type="match status" value="3"/>
</dbReference>
<dbReference type="GO" id="GO:0006357">
    <property type="term" value="P:regulation of transcription by RNA polymerase II"/>
    <property type="evidence" value="ECO:0007669"/>
    <property type="project" value="TreeGrafter"/>
</dbReference>
<dbReference type="Gene3D" id="2.60.40.10">
    <property type="entry name" value="Immunoglobulins"/>
    <property type="match status" value="1"/>
</dbReference>
<name>A0AA88QM93_9ASTE</name>
<feature type="repeat" description="ANK" evidence="13">
    <location>
        <begin position="575"/>
        <end position="607"/>
    </location>
</feature>
<keyword evidence="8 13" id="KW-0040">ANK repeat</keyword>
<dbReference type="GO" id="GO:0003690">
    <property type="term" value="F:double-stranded DNA binding"/>
    <property type="evidence" value="ECO:0007669"/>
    <property type="project" value="TreeGrafter"/>
</dbReference>
<feature type="domain" description="IPT/TIG" evidence="15">
    <location>
        <begin position="345"/>
        <end position="426"/>
    </location>
</feature>
<dbReference type="PANTHER" id="PTHR23335:SF1">
    <property type="entry name" value="CALMODULIN-BINDING TRANSCRIPTION ACTIVATOR, ISOFORM F"/>
    <property type="match status" value="1"/>
</dbReference>
<keyword evidence="4" id="KW-0106">Calcium</keyword>
<keyword evidence="12" id="KW-0539">Nucleus</keyword>
<dbReference type="InterPro" id="IPR036770">
    <property type="entry name" value="Ankyrin_rpt-contain_sf"/>
</dbReference>
<keyword evidence="5" id="KW-0112">Calmodulin-binding</keyword>
<sequence length="912" mass="100573">MQSDISLLHHADSREGVGINGNINGSEPLREECNTTKGRHNIGSTSQLSPGTYSGLPQSLNSYTTQLPASSSAVVSETYEPYQNTSSPGSVEVSSDVVTKSTTMDHVDIVETTGEVYKSPEFKYSQALRRLEEQLSLNDDSIEELGPFIAENDKSNNLEHLLLDQSSTPAGMQGDLNKLAQQQLSGDSREYFHQTLEDGYRAESKETLAWDDMLDYPKSSCIALPEKSAYTLDGHGMPLPPVKEPVEGQWLNFGGDDAPNCNYLRTLVLYLYIVNTKTLTNCIALPVSPLLAQEAEDFKLSAYSPLNTYGTNPDYYTTFFDQDHIGMPIEADSSLTIAREHKFKIHEISPEWGYASETTKVIIIGSFLHATSDCAWACMFGDIEVPIQIIQDGVISCQAPPHLPGKVILCITSGNRESCSEVRDFEYRVEPNSGAHGNLPDIGANKSMEELLLLVRFAQMLLFDSSIQSGETTKSGVDQLGKFKAGEDSWGHVFEGLLVGTWTASSTIDWLLQELLKDKLQQWLSSRLREGSDLPGCSLSKKEQGIIHMVAGLGFGWALNPILNSGVSVNFRDINGWTALHWAARFGREKMVAALMASGASAWAVTDPSPRDPTGKTPASIAATCGHKGLAGYLSEAALTNHLSSLRLEESELSKSSADVEAEITVNSVSKTNIIEYEEQLSLQDALAAVRNAAQAAARIQSAFRAHSFRMRQNEEAATFPGAASGDKYSILSNDIQGLSAASKLAFRNSRDNNAAALSIQKKYRGWKGRKDFLAFRQKVVKIQAHVRGHQVRKNYKVCWATGILEKVILRWRRRGVGLRGFRVDSESIDESEDEDILKVFRKRKLDVAIDEAVLRVLSMVDSQEARQQYHRMLERYRQAKAELGGQESEAAGSTSQADIPFMENDNIYQFA</sequence>
<dbReference type="SUPFAM" id="SSF81296">
    <property type="entry name" value="E set domains"/>
    <property type="match status" value="1"/>
</dbReference>
<dbReference type="InterPro" id="IPR014756">
    <property type="entry name" value="Ig_E-set"/>
</dbReference>
<evidence type="ECO:0000256" key="7">
    <source>
        <dbReference type="ARBA" id="ARBA00023016"/>
    </source>
</evidence>
<evidence type="ECO:0000256" key="11">
    <source>
        <dbReference type="ARBA" id="ARBA00023163"/>
    </source>
</evidence>
<dbReference type="Pfam" id="PF00612">
    <property type="entry name" value="IQ"/>
    <property type="match status" value="2"/>
</dbReference>
<dbReference type="PROSITE" id="PS50088">
    <property type="entry name" value="ANK_REPEAT"/>
    <property type="match status" value="1"/>
</dbReference>
<evidence type="ECO:0000256" key="8">
    <source>
        <dbReference type="ARBA" id="ARBA00023043"/>
    </source>
</evidence>
<dbReference type="InterPro" id="IPR027417">
    <property type="entry name" value="P-loop_NTPase"/>
</dbReference>
<dbReference type="FunFam" id="1.20.5.190:FF:000003">
    <property type="entry name" value="Calmodulin-binding transcription activator 2"/>
    <property type="match status" value="1"/>
</dbReference>
<dbReference type="EMBL" id="JAVXUO010002827">
    <property type="protein sequence ID" value="KAK2969323.1"/>
    <property type="molecule type" value="Genomic_DNA"/>
</dbReference>
<evidence type="ECO:0000256" key="10">
    <source>
        <dbReference type="ARBA" id="ARBA00023159"/>
    </source>
</evidence>
<evidence type="ECO:0000256" key="9">
    <source>
        <dbReference type="ARBA" id="ARBA00023125"/>
    </source>
</evidence>
<evidence type="ECO:0000256" key="3">
    <source>
        <dbReference type="ARBA" id="ARBA00022737"/>
    </source>
</evidence>
<evidence type="ECO:0000256" key="14">
    <source>
        <dbReference type="SAM" id="MobiDB-lite"/>
    </source>
</evidence>
<dbReference type="SUPFAM" id="SSF48403">
    <property type="entry name" value="Ankyrin repeat"/>
    <property type="match status" value="1"/>
</dbReference>
<evidence type="ECO:0000256" key="5">
    <source>
        <dbReference type="ARBA" id="ARBA00022860"/>
    </source>
</evidence>
<dbReference type="GO" id="GO:0003712">
    <property type="term" value="F:transcription coregulator activity"/>
    <property type="evidence" value="ECO:0007669"/>
    <property type="project" value="TreeGrafter"/>
</dbReference>
<dbReference type="Gene3D" id="1.20.5.190">
    <property type="match status" value="1"/>
</dbReference>
<evidence type="ECO:0000259" key="15">
    <source>
        <dbReference type="Pfam" id="PF01833"/>
    </source>
</evidence>
<dbReference type="SUPFAM" id="SSF52540">
    <property type="entry name" value="P-loop containing nucleoside triphosphate hydrolases"/>
    <property type="match status" value="1"/>
</dbReference>
<dbReference type="CDD" id="cd00102">
    <property type="entry name" value="IPT"/>
    <property type="match status" value="1"/>
</dbReference>
<evidence type="ECO:0000313" key="17">
    <source>
        <dbReference type="Proteomes" id="UP001187471"/>
    </source>
</evidence>
<keyword evidence="10" id="KW-0010">Activator</keyword>
<comment type="caution">
    <text evidence="16">The sequence shown here is derived from an EMBL/GenBank/DDBJ whole genome shotgun (WGS) entry which is preliminary data.</text>
</comment>
<keyword evidence="3" id="KW-0677">Repeat</keyword>
<dbReference type="InterPro" id="IPR002909">
    <property type="entry name" value="IPT_dom"/>
</dbReference>
<gene>
    <name evidence="16" type="ORF">RJ640_030864</name>
</gene>
<proteinExistence type="inferred from homology"/>
<dbReference type="PROSITE" id="PS50297">
    <property type="entry name" value="ANK_REP_REGION"/>
    <property type="match status" value="1"/>
</dbReference>
<keyword evidence="9" id="KW-0238">DNA-binding</keyword>
<evidence type="ECO:0000256" key="2">
    <source>
        <dbReference type="ARBA" id="ARBA00008267"/>
    </source>
</evidence>
<reference evidence="16" key="1">
    <citation type="submission" date="2022-12" db="EMBL/GenBank/DDBJ databases">
        <title>Draft genome assemblies for two species of Escallonia (Escalloniales).</title>
        <authorList>
            <person name="Chanderbali A."/>
            <person name="Dervinis C."/>
            <person name="Anghel I."/>
            <person name="Soltis D."/>
            <person name="Soltis P."/>
            <person name="Zapata F."/>
        </authorList>
    </citation>
    <scope>NUCLEOTIDE SEQUENCE</scope>
    <source>
        <strain evidence="16">UCBG92.1500</strain>
        <tissue evidence="16">Leaf</tissue>
    </source>
</reference>
<accession>A0AA88QM93</accession>
<dbReference type="Pfam" id="PF12796">
    <property type="entry name" value="Ank_2"/>
    <property type="match status" value="1"/>
</dbReference>
<dbReference type="InterPro" id="IPR000048">
    <property type="entry name" value="IQ_motif_EF-hand-BS"/>
</dbReference>
<keyword evidence="6" id="KW-0805">Transcription regulation</keyword>
<dbReference type="Proteomes" id="UP001187471">
    <property type="component" value="Unassembled WGS sequence"/>
</dbReference>
<dbReference type="SMART" id="SM00248">
    <property type="entry name" value="ANK"/>
    <property type="match status" value="2"/>
</dbReference>
<dbReference type="AlphaFoldDB" id="A0AA88QM93"/>
<organism evidence="16 17">
    <name type="scientific">Escallonia rubra</name>
    <dbReference type="NCBI Taxonomy" id="112253"/>
    <lineage>
        <taxon>Eukaryota</taxon>
        <taxon>Viridiplantae</taxon>
        <taxon>Streptophyta</taxon>
        <taxon>Embryophyta</taxon>
        <taxon>Tracheophyta</taxon>
        <taxon>Spermatophyta</taxon>
        <taxon>Magnoliopsida</taxon>
        <taxon>eudicotyledons</taxon>
        <taxon>Gunneridae</taxon>
        <taxon>Pentapetalae</taxon>
        <taxon>asterids</taxon>
        <taxon>campanulids</taxon>
        <taxon>Escalloniales</taxon>
        <taxon>Escalloniaceae</taxon>
        <taxon>Escallonia</taxon>
    </lineage>
</organism>
<comment type="subcellular location">
    <subcellularLocation>
        <location evidence="1">Nucleus</location>
    </subcellularLocation>
</comment>
<dbReference type="GO" id="GO:0005516">
    <property type="term" value="F:calmodulin binding"/>
    <property type="evidence" value="ECO:0007669"/>
    <property type="project" value="UniProtKB-KW"/>
</dbReference>
<dbReference type="Gene3D" id="1.25.40.20">
    <property type="entry name" value="Ankyrin repeat-containing domain"/>
    <property type="match status" value="1"/>
</dbReference>
<evidence type="ECO:0000256" key="12">
    <source>
        <dbReference type="ARBA" id="ARBA00023242"/>
    </source>
</evidence>
<evidence type="ECO:0000256" key="1">
    <source>
        <dbReference type="ARBA" id="ARBA00004123"/>
    </source>
</evidence>
<dbReference type="InterPro" id="IPR013783">
    <property type="entry name" value="Ig-like_fold"/>
</dbReference>
<dbReference type="PROSITE" id="PS50096">
    <property type="entry name" value="IQ"/>
    <property type="match status" value="3"/>
</dbReference>
<protein>
    <recommendedName>
        <fullName evidence="15">IPT/TIG domain-containing protein</fullName>
    </recommendedName>
</protein>
<keyword evidence="11" id="KW-0804">Transcription</keyword>